<accession>A0A151ZEY8</accession>
<dbReference type="PANTHER" id="PTHR43853">
    <property type="entry name" value="3-KETOACYL-COA THIOLASE, PEROXISOMAL"/>
    <property type="match status" value="1"/>
</dbReference>
<dbReference type="OrthoDB" id="5404651at2759"/>
<dbReference type="GO" id="GO:0010124">
    <property type="term" value="P:phenylacetate catabolic process"/>
    <property type="evidence" value="ECO:0007669"/>
    <property type="project" value="TreeGrafter"/>
</dbReference>
<dbReference type="PIRSF" id="PIRSF000429">
    <property type="entry name" value="Ac-CoA_Ac_transf"/>
    <property type="match status" value="1"/>
</dbReference>
<dbReference type="InParanoid" id="A0A151ZEY8"/>
<feature type="active site" description="Acyl-thioester intermediate" evidence="11">
    <location>
        <position position="125"/>
    </location>
</feature>
<evidence type="ECO:0000256" key="11">
    <source>
        <dbReference type="PIRSR" id="PIRSR000429-1"/>
    </source>
</evidence>
<comment type="caution">
    <text evidence="15">The sequence shown here is derived from an EMBL/GenBank/DDBJ whole genome shotgun (WGS) entry which is preliminary data.</text>
</comment>
<keyword evidence="8" id="KW-0576">Peroxisome</keyword>
<keyword evidence="6" id="KW-0809">Transit peptide</keyword>
<sequence length="420" mass="44166">MSYQERIETFGRHLSTGNQVDDVLSSNPTSASTKSGDDIVIVAPFRTAIGKAKRGSFKETAPDDLLAPVIKHILKVTGLDPKLVGDVVMGAVLPRSSQGATEVRVASLLGGLPLEVPCYTVNRQCSSGLQAIASVASSVKAGFYEIGLAGGVESMSLNPMAWDGGFNEVASNDPIMSGCYNTMGQTSENVAERYGITRKEQDEFSVLSHKKAGAAQKAGKFKDEIVPVTVKTEDGKEIVVDKDEGIREQTTLADLSKLKPAFKADGTTTAGNSSQLSDGAAACLVMKRSTAERLGLKIALVFKSFSAVGVLPSEMGIGPKFAIPAAVKKAGLTLNDIDVFEVNEAFASQAYYSVKELKIPANKVNPNGGGIALGHPLGCTGARQVATLYNELKRTNGRYGVVSMCIGTGMGAAAVFQYEN</sequence>
<keyword evidence="16" id="KW-1185">Reference proteome</keyword>
<proteinExistence type="inferred from homology"/>
<comment type="subcellular location">
    <subcellularLocation>
        <location evidence="1">Peroxisome</location>
    </subcellularLocation>
</comment>
<feature type="active site" description="Proton acceptor" evidence="11">
    <location>
        <position position="405"/>
    </location>
</feature>
<dbReference type="PROSITE" id="PS00099">
    <property type="entry name" value="THIOLASE_3"/>
    <property type="match status" value="1"/>
</dbReference>
<evidence type="ECO:0000256" key="4">
    <source>
        <dbReference type="ARBA" id="ARBA00022679"/>
    </source>
</evidence>
<dbReference type="STRING" id="361077.A0A151ZEY8"/>
<organism evidence="15 16">
    <name type="scientific">Tieghemostelium lacteum</name>
    <name type="common">Slime mold</name>
    <name type="synonym">Dictyostelium lacteum</name>
    <dbReference type="NCBI Taxonomy" id="361077"/>
    <lineage>
        <taxon>Eukaryota</taxon>
        <taxon>Amoebozoa</taxon>
        <taxon>Evosea</taxon>
        <taxon>Eumycetozoa</taxon>
        <taxon>Dictyostelia</taxon>
        <taxon>Dictyosteliales</taxon>
        <taxon>Raperosteliaceae</taxon>
        <taxon>Tieghemostelium</taxon>
    </lineage>
</organism>
<gene>
    <name evidence="15" type="ORF">DLAC_06463</name>
</gene>
<dbReference type="GO" id="GO:0006635">
    <property type="term" value="P:fatty acid beta-oxidation"/>
    <property type="evidence" value="ECO:0007669"/>
    <property type="project" value="TreeGrafter"/>
</dbReference>
<evidence type="ECO:0000259" key="14">
    <source>
        <dbReference type="Pfam" id="PF02803"/>
    </source>
</evidence>
<feature type="domain" description="Thiolase C-terminal" evidence="14">
    <location>
        <begin position="300"/>
        <end position="417"/>
    </location>
</feature>
<evidence type="ECO:0000256" key="3">
    <source>
        <dbReference type="ARBA" id="ARBA00010982"/>
    </source>
</evidence>
<dbReference type="InterPro" id="IPR050215">
    <property type="entry name" value="Thiolase-like_sf_Thiolase"/>
</dbReference>
<dbReference type="InterPro" id="IPR016039">
    <property type="entry name" value="Thiolase-like"/>
</dbReference>
<evidence type="ECO:0000256" key="10">
    <source>
        <dbReference type="ARBA" id="ARBA00024073"/>
    </source>
</evidence>
<dbReference type="PROSITE" id="PS00098">
    <property type="entry name" value="THIOLASE_1"/>
    <property type="match status" value="1"/>
</dbReference>
<evidence type="ECO:0000313" key="15">
    <source>
        <dbReference type="EMBL" id="KYQ92479.1"/>
    </source>
</evidence>
<dbReference type="InterPro" id="IPR020610">
    <property type="entry name" value="Thiolase_AS"/>
</dbReference>
<dbReference type="GO" id="GO:0005777">
    <property type="term" value="C:peroxisome"/>
    <property type="evidence" value="ECO:0007669"/>
    <property type="project" value="UniProtKB-SubCell"/>
</dbReference>
<dbReference type="EMBL" id="LODT01000029">
    <property type="protein sequence ID" value="KYQ92479.1"/>
    <property type="molecule type" value="Genomic_DNA"/>
</dbReference>
<evidence type="ECO:0000256" key="2">
    <source>
        <dbReference type="ARBA" id="ARBA00005189"/>
    </source>
</evidence>
<dbReference type="Pfam" id="PF00108">
    <property type="entry name" value="Thiolase_N"/>
    <property type="match status" value="1"/>
</dbReference>
<evidence type="ECO:0000256" key="1">
    <source>
        <dbReference type="ARBA" id="ARBA00004275"/>
    </source>
</evidence>
<keyword evidence="9 12" id="KW-0012">Acyltransferase</keyword>
<feature type="active site" description="Proton acceptor" evidence="11">
    <location>
        <position position="375"/>
    </location>
</feature>
<dbReference type="CDD" id="cd00751">
    <property type="entry name" value="thiolase"/>
    <property type="match status" value="1"/>
</dbReference>
<protein>
    <recommendedName>
        <fullName evidence="10">acetyl-CoA C-acyltransferase</fullName>
        <ecNumber evidence="10">2.3.1.16</ecNumber>
    </recommendedName>
</protein>
<evidence type="ECO:0000256" key="6">
    <source>
        <dbReference type="ARBA" id="ARBA00022946"/>
    </source>
</evidence>
<dbReference type="InterPro" id="IPR020613">
    <property type="entry name" value="Thiolase_CS"/>
</dbReference>
<feature type="domain" description="Thiolase N-terminal" evidence="13">
    <location>
        <begin position="39"/>
        <end position="289"/>
    </location>
</feature>
<dbReference type="SUPFAM" id="SSF53901">
    <property type="entry name" value="Thiolase-like"/>
    <property type="match status" value="2"/>
</dbReference>
<keyword evidence="7" id="KW-0443">Lipid metabolism</keyword>
<dbReference type="InterPro" id="IPR020616">
    <property type="entry name" value="Thiolase_N"/>
</dbReference>
<comment type="pathway">
    <text evidence="2">Lipid metabolism.</text>
</comment>
<evidence type="ECO:0000256" key="5">
    <source>
        <dbReference type="ARBA" id="ARBA00022832"/>
    </source>
</evidence>
<evidence type="ECO:0000256" key="12">
    <source>
        <dbReference type="RuleBase" id="RU003557"/>
    </source>
</evidence>
<dbReference type="Pfam" id="PF02803">
    <property type="entry name" value="Thiolase_C"/>
    <property type="match status" value="1"/>
</dbReference>
<evidence type="ECO:0000259" key="13">
    <source>
        <dbReference type="Pfam" id="PF00108"/>
    </source>
</evidence>
<dbReference type="EC" id="2.3.1.16" evidence="10"/>
<dbReference type="Gene3D" id="3.40.47.10">
    <property type="match status" value="1"/>
</dbReference>
<reference evidence="15 16" key="1">
    <citation type="submission" date="2015-12" db="EMBL/GenBank/DDBJ databases">
        <title>Dictyostelia acquired genes for synthesis and detection of signals that induce cell-type specialization by lateral gene transfer from prokaryotes.</title>
        <authorList>
            <person name="Gloeckner G."/>
            <person name="Schaap P."/>
        </authorList>
    </citation>
    <scope>NUCLEOTIDE SEQUENCE [LARGE SCALE GENOMIC DNA]</scope>
    <source>
        <strain evidence="15 16">TK</strain>
    </source>
</reference>
<dbReference type="FunFam" id="3.40.47.10:FF:000010">
    <property type="entry name" value="Acetyl-CoA acetyltransferase (Thiolase)"/>
    <property type="match status" value="1"/>
</dbReference>
<dbReference type="AlphaFoldDB" id="A0A151ZEY8"/>
<keyword evidence="5" id="KW-0276">Fatty acid metabolism</keyword>
<dbReference type="InterPro" id="IPR020617">
    <property type="entry name" value="Thiolase_C"/>
</dbReference>
<dbReference type="OMA" id="QMGMDHL"/>
<dbReference type="FunCoup" id="A0A151ZEY8">
    <property type="interactions" value="296"/>
</dbReference>
<dbReference type="NCBIfam" id="TIGR01930">
    <property type="entry name" value="AcCoA-C-Actrans"/>
    <property type="match status" value="1"/>
</dbReference>
<dbReference type="InterPro" id="IPR002155">
    <property type="entry name" value="Thiolase"/>
</dbReference>
<evidence type="ECO:0000313" key="16">
    <source>
        <dbReference type="Proteomes" id="UP000076078"/>
    </source>
</evidence>
<dbReference type="PROSITE" id="PS00737">
    <property type="entry name" value="THIOLASE_2"/>
    <property type="match status" value="1"/>
</dbReference>
<dbReference type="Proteomes" id="UP000076078">
    <property type="component" value="Unassembled WGS sequence"/>
</dbReference>
<keyword evidence="4 12" id="KW-0808">Transferase</keyword>
<evidence type="ECO:0000256" key="8">
    <source>
        <dbReference type="ARBA" id="ARBA00023140"/>
    </source>
</evidence>
<dbReference type="PANTHER" id="PTHR43853:SF8">
    <property type="entry name" value="3-KETOACYL-COA THIOLASE, PEROXISOMAL"/>
    <property type="match status" value="1"/>
</dbReference>
<evidence type="ECO:0000256" key="7">
    <source>
        <dbReference type="ARBA" id="ARBA00023098"/>
    </source>
</evidence>
<dbReference type="InterPro" id="IPR020615">
    <property type="entry name" value="Thiolase_acyl_enz_int_AS"/>
</dbReference>
<evidence type="ECO:0000256" key="9">
    <source>
        <dbReference type="ARBA" id="ARBA00023315"/>
    </source>
</evidence>
<dbReference type="GO" id="GO:0003988">
    <property type="term" value="F:acetyl-CoA C-acyltransferase activity"/>
    <property type="evidence" value="ECO:0007669"/>
    <property type="project" value="UniProtKB-EC"/>
</dbReference>
<comment type="similarity">
    <text evidence="3 12">Belongs to the thiolase-like superfamily. Thiolase family.</text>
</comment>
<name>A0A151ZEY8_TIELA</name>